<dbReference type="Gene3D" id="3.10.450.50">
    <property type="match status" value="1"/>
</dbReference>
<accession>A0ABW4B7T8</accession>
<dbReference type="RefSeq" id="WP_164510691.1">
    <property type="nucleotide sequence ID" value="NZ_JBHTMO010000004.1"/>
</dbReference>
<dbReference type="Proteomes" id="UP001597249">
    <property type="component" value="Unassembled WGS sequence"/>
</dbReference>
<comment type="caution">
    <text evidence="1">The sequence shown here is derived from an EMBL/GenBank/DDBJ whole genome shotgun (WGS) entry which is preliminary data.</text>
</comment>
<name>A0ABW4B7T8_9LACO</name>
<proteinExistence type="predicted"/>
<evidence type="ECO:0000313" key="2">
    <source>
        <dbReference type="Proteomes" id="UP001597249"/>
    </source>
</evidence>
<dbReference type="EMBL" id="JBHTMO010000004">
    <property type="protein sequence ID" value="MFD1392383.1"/>
    <property type="molecule type" value="Genomic_DNA"/>
</dbReference>
<evidence type="ECO:0000313" key="1">
    <source>
        <dbReference type="EMBL" id="MFD1392383.1"/>
    </source>
</evidence>
<dbReference type="InterPro" id="IPR032710">
    <property type="entry name" value="NTF2-like_dom_sf"/>
</dbReference>
<dbReference type="SUPFAM" id="SSF54427">
    <property type="entry name" value="NTF2-like"/>
    <property type="match status" value="1"/>
</dbReference>
<reference evidence="2" key="1">
    <citation type="journal article" date="2019" name="Int. J. Syst. Evol. Microbiol.">
        <title>The Global Catalogue of Microorganisms (GCM) 10K type strain sequencing project: providing services to taxonomists for standard genome sequencing and annotation.</title>
        <authorList>
            <consortium name="The Broad Institute Genomics Platform"/>
            <consortium name="The Broad Institute Genome Sequencing Center for Infectious Disease"/>
            <person name="Wu L."/>
            <person name="Ma J."/>
        </authorList>
    </citation>
    <scope>NUCLEOTIDE SEQUENCE [LARGE SCALE GENOMIC DNA]</scope>
    <source>
        <strain evidence="2">CCM 8911</strain>
    </source>
</reference>
<evidence type="ECO:0008006" key="3">
    <source>
        <dbReference type="Google" id="ProtNLM"/>
    </source>
</evidence>
<keyword evidence="2" id="KW-1185">Reference proteome</keyword>
<sequence>MIILDDIIAIEQVVAAERQYRVRGANDALTSVYWPDATVHTSWQSGPISSFIGKGTAEMKSTIITRVSTPVVHQLSATRAYVEMPNLSDYWEQLHGVEVVLEEFMRLIYRVEKRNGEWRIADMLSIYEADKLTPAIPGTDLKIDPADVKDLRLPYRWMAYTRTQAGGQISQDLLGVDQKDQVAKVYADAEAWAKQG</sequence>
<protein>
    <recommendedName>
        <fullName evidence="3">SnoaL-like domain-containing protein</fullName>
    </recommendedName>
</protein>
<gene>
    <name evidence="1" type="ORF">ACFQ3L_02125</name>
</gene>
<organism evidence="1 2">
    <name type="scientific">Lacticaseibacillus jixianensis</name>
    <dbReference type="NCBI Taxonomy" id="2486012"/>
    <lineage>
        <taxon>Bacteria</taxon>
        <taxon>Bacillati</taxon>
        <taxon>Bacillota</taxon>
        <taxon>Bacilli</taxon>
        <taxon>Lactobacillales</taxon>
        <taxon>Lactobacillaceae</taxon>
        <taxon>Lacticaseibacillus</taxon>
    </lineage>
</organism>